<comment type="caution">
    <text evidence="1">The sequence shown here is derived from an EMBL/GenBank/DDBJ whole genome shotgun (WGS) entry which is preliminary data.</text>
</comment>
<name>A0A9X1B8P8_9GAMM</name>
<dbReference type="EMBL" id="NRSD01000005">
    <property type="protein sequence ID" value="MBK1644463.1"/>
    <property type="molecule type" value="Genomic_DNA"/>
</dbReference>
<organism evidence="1 2">
    <name type="scientific">Thiocapsa imhoffii</name>
    <dbReference type="NCBI Taxonomy" id="382777"/>
    <lineage>
        <taxon>Bacteria</taxon>
        <taxon>Pseudomonadati</taxon>
        <taxon>Pseudomonadota</taxon>
        <taxon>Gammaproteobacteria</taxon>
        <taxon>Chromatiales</taxon>
        <taxon>Chromatiaceae</taxon>
        <taxon>Thiocapsa</taxon>
    </lineage>
</organism>
<dbReference type="Proteomes" id="UP001138802">
    <property type="component" value="Unassembled WGS sequence"/>
</dbReference>
<reference evidence="1 2" key="1">
    <citation type="journal article" date="2020" name="Microorganisms">
        <title>Osmotic Adaptation and Compatible Solute Biosynthesis of Phototrophic Bacteria as Revealed from Genome Analyses.</title>
        <authorList>
            <person name="Imhoff J.F."/>
            <person name="Rahn T."/>
            <person name="Kunzel S."/>
            <person name="Keller A."/>
            <person name="Neulinger S.C."/>
        </authorList>
    </citation>
    <scope>NUCLEOTIDE SEQUENCE [LARGE SCALE GENOMIC DNA]</scope>
    <source>
        <strain evidence="1 2">DSM 21303</strain>
    </source>
</reference>
<accession>A0A9X1B8P8</accession>
<protein>
    <submittedName>
        <fullName evidence="1">Uncharacterized protein</fullName>
    </submittedName>
</protein>
<gene>
    <name evidence="1" type="ORF">CKO25_07300</name>
</gene>
<proteinExistence type="predicted"/>
<evidence type="ECO:0000313" key="1">
    <source>
        <dbReference type="EMBL" id="MBK1644463.1"/>
    </source>
</evidence>
<dbReference type="RefSeq" id="WP_200387254.1">
    <property type="nucleotide sequence ID" value="NZ_NRSD01000005.1"/>
</dbReference>
<sequence>MALPPLVHYATVAEYSSHYERVYCRGNIQTFDGIRVYFGVGKFGHMFYESTARDGRKDVFSPVRAQRIDWIKATLEHPTAALFEGWDKASRRYDATRRVAVVYEDFVVVVAMGLKQDGSLKANFVTCYQADSSIGKIRSSPIWSRAACLRLLGGGL</sequence>
<evidence type="ECO:0000313" key="2">
    <source>
        <dbReference type="Proteomes" id="UP001138802"/>
    </source>
</evidence>
<keyword evidence="2" id="KW-1185">Reference proteome</keyword>
<dbReference type="AlphaFoldDB" id="A0A9X1B8P8"/>